<evidence type="ECO:0000256" key="4">
    <source>
        <dbReference type="ARBA" id="ARBA00022881"/>
    </source>
</evidence>
<dbReference type="SMART" id="SM00465">
    <property type="entry name" value="GIYc"/>
    <property type="match status" value="1"/>
</dbReference>
<dbReference type="InterPro" id="IPR000305">
    <property type="entry name" value="GIY-YIG_endonuc"/>
</dbReference>
<evidence type="ECO:0000313" key="7">
    <source>
        <dbReference type="EMBL" id="SVE59521.1"/>
    </source>
</evidence>
<evidence type="ECO:0000259" key="6">
    <source>
        <dbReference type="PROSITE" id="PS50164"/>
    </source>
</evidence>
<dbReference type="FunFam" id="3.40.1440.10:FF:000001">
    <property type="entry name" value="UvrABC system protein C"/>
    <property type="match status" value="1"/>
</dbReference>
<dbReference type="PROSITE" id="PS50164">
    <property type="entry name" value="GIY_YIG"/>
    <property type="match status" value="1"/>
</dbReference>
<evidence type="ECO:0000256" key="2">
    <source>
        <dbReference type="ARBA" id="ARBA00022763"/>
    </source>
</evidence>
<dbReference type="EMBL" id="UINC01228276">
    <property type="protein sequence ID" value="SVE59521.1"/>
    <property type="molecule type" value="Genomic_DNA"/>
</dbReference>
<feature type="domain" description="GIY-YIG" evidence="6">
    <location>
        <begin position="27"/>
        <end position="105"/>
    </location>
</feature>
<keyword evidence="5" id="KW-0234">DNA repair</keyword>
<dbReference type="CDD" id="cd10434">
    <property type="entry name" value="GIY-YIG_UvrC_Cho"/>
    <property type="match status" value="1"/>
</dbReference>
<dbReference type="GO" id="GO:0004518">
    <property type="term" value="F:nuclease activity"/>
    <property type="evidence" value="ECO:0007669"/>
    <property type="project" value="UniProtKB-KW"/>
</dbReference>
<dbReference type="GO" id="GO:0006289">
    <property type="term" value="P:nucleotide-excision repair"/>
    <property type="evidence" value="ECO:0007669"/>
    <property type="project" value="InterPro"/>
</dbReference>
<dbReference type="PANTHER" id="PTHR30562">
    <property type="entry name" value="UVRC/OXIDOREDUCTASE"/>
    <property type="match status" value="1"/>
</dbReference>
<dbReference type="PANTHER" id="PTHR30562:SF1">
    <property type="entry name" value="UVRABC SYSTEM PROTEIN C"/>
    <property type="match status" value="1"/>
</dbReference>
<dbReference type="Gene3D" id="3.40.1440.10">
    <property type="entry name" value="GIY-YIG endonuclease"/>
    <property type="match status" value="1"/>
</dbReference>
<reference evidence="7" key="1">
    <citation type="submission" date="2018-05" db="EMBL/GenBank/DDBJ databases">
        <authorList>
            <person name="Lanie J.A."/>
            <person name="Ng W.-L."/>
            <person name="Kazmierczak K.M."/>
            <person name="Andrzejewski T.M."/>
            <person name="Davidsen T.M."/>
            <person name="Wayne K.J."/>
            <person name="Tettelin H."/>
            <person name="Glass J.I."/>
            <person name="Rusch D."/>
            <person name="Podicherti R."/>
            <person name="Tsui H.-C.T."/>
            <person name="Winkler M.E."/>
        </authorList>
    </citation>
    <scope>NUCLEOTIDE SEQUENCE</scope>
</reference>
<evidence type="ECO:0000256" key="1">
    <source>
        <dbReference type="ARBA" id="ARBA00022490"/>
    </source>
</evidence>
<name>A0A383ERX1_9ZZZZ</name>
<accession>A0A383ERX1</accession>
<keyword evidence="4" id="KW-0267">Excision nuclease</keyword>
<evidence type="ECO:0000256" key="3">
    <source>
        <dbReference type="ARBA" id="ARBA00022769"/>
    </source>
</evidence>
<sequence length="172" mass="19745">MSEYQQEKSSGSLGVAVIKECLKALPTCPGVYRMINHDHDVLYVGKAKNLKKRVSSYTNLQRQTIRIRRMVGQTQYMEFITTHTEGEALLLEANLIKKYTPRYNILLRDDKSFPYILITGDHDFPQILKYRGSQKKKGEFYGPFASVNSVNQTLAILERAFLLRSCKDSVFA</sequence>
<dbReference type="InterPro" id="IPR047296">
    <property type="entry name" value="GIY-YIG_UvrC_Cho"/>
</dbReference>
<dbReference type="Pfam" id="PF01541">
    <property type="entry name" value="GIY-YIG"/>
    <property type="match status" value="1"/>
</dbReference>
<organism evidence="7">
    <name type="scientific">marine metagenome</name>
    <dbReference type="NCBI Taxonomy" id="408172"/>
    <lineage>
        <taxon>unclassified sequences</taxon>
        <taxon>metagenomes</taxon>
        <taxon>ecological metagenomes</taxon>
    </lineage>
</organism>
<keyword evidence="2" id="KW-0227">DNA damage</keyword>
<keyword evidence="3" id="KW-0228">DNA excision</keyword>
<dbReference type="InterPro" id="IPR050066">
    <property type="entry name" value="UvrABC_protein_C"/>
</dbReference>
<gene>
    <name evidence="7" type="ORF">METZ01_LOCUS512375</name>
</gene>
<dbReference type="AlphaFoldDB" id="A0A383ERX1"/>
<feature type="non-terminal residue" evidence="7">
    <location>
        <position position="172"/>
    </location>
</feature>
<dbReference type="InterPro" id="IPR035901">
    <property type="entry name" value="GIY-YIG_endonuc_sf"/>
</dbReference>
<dbReference type="SUPFAM" id="SSF82771">
    <property type="entry name" value="GIY-YIG endonuclease"/>
    <property type="match status" value="1"/>
</dbReference>
<keyword evidence="1" id="KW-0963">Cytoplasm</keyword>
<protein>
    <recommendedName>
        <fullName evidence="6">GIY-YIG domain-containing protein</fullName>
    </recommendedName>
</protein>
<proteinExistence type="predicted"/>
<evidence type="ECO:0000256" key="5">
    <source>
        <dbReference type="ARBA" id="ARBA00023204"/>
    </source>
</evidence>
<dbReference type="GO" id="GO:0009380">
    <property type="term" value="C:excinuclease repair complex"/>
    <property type="evidence" value="ECO:0007669"/>
    <property type="project" value="TreeGrafter"/>
</dbReference>